<comment type="caution">
    <text evidence="7">The sequence shown here is derived from an EMBL/GenBank/DDBJ whole genome shotgun (WGS) entry which is preliminary data.</text>
</comment>
<evidence type="ECO:0000256" key="1">
    <source>
        <dbReference type="ARBA" id="ARBA00004141"/>
    </source>
</evidence>
<dbReference type="PANTHER" id="PTHR11266:SF81">
    <property type="entry name" value="GH12661P-RELATED"/>
    <property type="match status" value="1"/>
</dbReference>
<dbReference type="Proteomes" id="UP001497623">
    <property type="component" value="Unassembled WGS sequence"/>
</dbReference>
<sequence length="148" mass="16535">MNLLNRAWKKMFSRKYLFVTNTISSGVLLGAGDGIQQGIDFARGKNHTVSYDWRRTGRLFIVGLIEGPPHHIFYGVMDKVLPGKSTRIVVKKILADQIIAAPFFAITFFMGAGLLEGKTSKEAWDEFKRKFPAVYAGDLCDYSLGPSE</sequence>
<dbReference type="AlphaFoldDB" id="A0AAV2SN60"/>
<evidence type="ECO:0000256" key="6">
    <source>
        <dbReference type="RuleBase" id="RU363053"/>
    </source>
</evidence>
<proteinExistence type="inferred from homology"/>
<keyword evidence="4 6" id="KW-1133">Transmembrane helix</keyword>
<comment type="similarity">
    <text evidence="2 6">Belongs to the peroxisomal membrane protein PXMP2/4 family.</text>
</comment>
<evidence type="ECO:0008006" key="9">
    <source>
        <dbReference type="Google" id="ProtNLM"/>
    </source>
</evidence>
<evidence type="ECO:0000313" key="7">
    <source>
        <dbReference type="EMBL" id="CAL4212618.1"/>
    </source>
</evidence>
<evidence type="ECO:0000313" key="8">
    <source>
        <dbReference type="Proteomes" id="UP001497623"/>
    </source>
</evidence>
<comment type="caution">
    <text evidence="6">Lacks conserved residue(s) required for the propagation of feature annotation.</text>
</comment>
<keyword evidence="8" id="KW-1185">Reference proteome</keyword>
<evidence type="ECO:0000256" key="4">
    <source>
        <dbReference type="ARBA" id="ARBA00022989"/>
    </source>
</evidence>
<evidence type="ECO:0000256" key="5">
    <source>
        <dbReference type="ARBA" id="ARBA00023136"/>
    </source>
</evidence>
<gene>
    <name evidence="7" type="ORF">MNOR_LOCUS38476</name>
</gene>
<evidence type="ECO:0000256" key="3">
    <source>
        <dbReference type="ARBA" id="ARBA00022692"/>
    </source>
</evidence>
<dbReference type="InterPro" id="IPR007248">
    <property type="entry name" value="Mpv17_PMP22"/>
</dbReference>
<dbReference type="GO" id="GO:0061668">
    <property type="term" value="P:mitochondrial ribosome assembly"/>
    <property type="evidence" value="ECO:0007669"/>
    <property type="project" value="TreeGrafter"/>
</dbReference>
<dbReference type="PANTHER" id="PTHR11266">
    <property type="entry name" value="PEROXISOMAL MEMBRANE PROTEIN 2, PXMP2 MPV17"/>
    <property type="match status" value="1"/>
</dbReference>
<name>A0AAV2SN60_MEGNR</name>
<keyword evidence="3 6" id="KW-0812">Transmembrane</keyword>
<protein>
    <recommendedName>
        <fullName evidence="9">Mpv17-like protein 2</fullName>
    </recommendedName>
</protein>
<dbReference type="GO" id="GO:0016020">
    <property type="term" value="C:membrane"/>
    <property type="evidence" value="ECO:0007669"/>
    <property type="project" value="UniProtKB-SubCell"/>
</dbReference>
<organism evidence="7 8">
    <name type="scientific">Meganyctiphanes norvegica</name>
    <name type="common">Northern krill</name>
    <name type="synonym">Thysanopoda norvegica</name>
    <dbReference type="NCBI Taxonomy" id="48144"/>
    <lineage>
        <taxon>Eukaryota</taxon>
        <taxon>Metazoa</taxon>
        <taxon>Ecdysozoa</taxon>
        <taxon>Arthropoda</taxon>
        <taxon>Crustacea</taxon>
        <taxon>Multicrustacea</taxon>
        <taxon>Malacostraca</taxon>
        <taxon>Eumalacostraca</taxon>
        <taxon>Eucarida</taxon>
        <taxon>Euphausiacea</taxon>
        <taxon>Euphausiidae</taxon>
        <taxon>Meganyctiphanes</taxon>
    </lineage>
</organism>
<dbReference type="EMBL" id="CAXKWB010088028">
    <property type="protein sequence ID" value="CAL4212618.1"/>
    <property type="molecule type" value="Genomic_DNA"/>
</dbReference>
<feature type="non-terminal residue" evidence="7">
    <location>
        <position position="148"/>
    </location>
</feature>
<comment type="subcellular location">
    <subcellularLocation>
        <location evidence="1">Membrane</location>
        <topology evidence="1">Multi-pass membrane protein</topology>
    </subcellularLocation>
</comment>
<feature type="transmembrane region" description="Helical" evidence="6">
    <location>
        <begin position="93"/>
        <end position="115"/>
    </location>
</feature>
<accession>A0AAV2SN60</accession>
<dbReference type="GO" id="GO:0005739">
    <property type="term" value="C:mitochondrion"/>
    <property type="evidence" value="ECO:0007669"/>
    <property type="project" value="TreeGrafter"/>
</dbReference>
<reference evidence="7 8" key="1">
    <citation type="submission" date="2024-05" db="EMBL/GenBank/DDBJ databases">
        <authorList>
            <person name="Wallberg A."/>
        </authorList>
    </citation>
    <scope>NUCLEOTIDE SEQUENCE [LARGE SCALE GENOMIC DNA]</scope>
</reference>
<evidence type="ECO:0000256" key="2">
    <source>
        <dbReference type="ARBA" id="ARBA00006824"/>
    </source>
</evidence>
<keyword evidence="5 6" id="KW-0472">Membrane</keyword>